<dbReference type="KEGG" id="this:HZT40_21145"/>
<evidence type="ECO:0000313" key="3">
    <source>
        <dbReference type="EMBL" id="QLQ33698.1"/>
    </source>
</evidence>
<dbReference type="Pfam" id="PF09832">
    <property type="entry name" value="DUF2059"/>
    <property type="match status" value="1"/>
</dbReference>
<reference evidence="3" key="1">
    <citation type="submission" date="2020-06" db="EMBL/GenBank/DDBJ databases">
        <title>Analysis procedures for assessing recovery of high quality, complete, closed genomes from Nanopore long read metagenome sequencing.</title>
        <authorList>
            <person name="Bessarab I."/>
            <person name="Arumugam K."/>
            <person name="Haryono M."/>
            <person name="Liu X."/>
            <person name="Roy S."/>
            <person name="Zuniga-Montanez R.E."/>
            <person name="Qiu G."/>
            <person name="Drautz-Moses D.I."/>
            <person name="Law Y.Y."/>
            <person name="Wuertz S."/>
            <person name="Lauro F.M."/>
            <person name="Huson D.H."/>
            <person name="Williams R.B."/>
        </authorList>
    </citation>
    <scope>NUCLEOTIDE SEQUENCE [LARGE SCALE GENOMIC DNA]</scope>
    <source>
        <strain evidence="3">SSD2</strain>
    </source>
</reference>
<organism evidence="3 4">
    <name type="scientific">Candidatus Thiothrix singaporensis</name>
    <dbReference type="NCBI Taxonomy" id="2799669"/>
    <lineage>
        <taxon>Bacteria</taxon>
        <taxon>Pseudomonadati</taxon>
        <taxon>Pseudomonadota</taxon>
        <taxon>Gammaproteobacteria</taxon>
        <taxon>Thiotrichales</taxon>
        <taxon>Thiotrichaceae</taxon>
        <taxon>Thiothrix</taxon>
    </lineage>
</organism>
<dbReference type="Proteomes" id="UP000510621">
    <property type="component" value="Chromosome"/>
</dbReference>
<evidence type="ECO:0000256" key="1">
    <source>
        <dbReference type="SAM" id="SignalP"/>
    </source>
</evidence>
<sequence length="161" mass="18381">MLAKIAIGILAIFIWSGALAADDHKTALAKELTDVLDVRNLFDQTYSTLGEQLDKTIPANTTPEQKPIIEKYHQQLMALIKEEMGWDKVGSQIIDLYAQTFTENELQELIDFYHSELGQKLIKKMPELMQASMTMVQKQMAEMQPKMQAVLKEMNQELAKH</sequence>
<dbReference type="EMBL" id="CP059265">
    <property type="protein sequence ID" value="QLQ33698.1"/>
    <property type="molecule type" value="Genomic_DNA"/>
</dbReference>
<feature type="signal peptide" evidence="1">
    <location>
        <begin position="1"/>
        <end position="20"/>
    </location>
</feature>
<evidence type="ECO:0000259" key="2">
    <source>
        <dbReference type="Pfam" id="PF09832"/>
    </source>
</evidence>
<dbReference type="InterPro" id="IPR018637">
    <property type="entry name" value="DUF2059"/>
</dbReference>
<name>A0A7L6AXH7_9GAMM</name>
<protein>
    <submittedName>
        <fullName evidence="3">DUF2059 domain-containing protein</fullName>
    </submittedName>
</protein>
<gene>
    <name evidence="3" type="ORF">HZT40_21145</name>
</gene>
<keyword evidence="1" id="KW-0732">Signal</keyword>
<accession>A0A7L6AXH7</accession>
<feature type="chain" id="PRO_5029773475" evidence="1">
    <location>
        <begin position="21"/>
        <end position="161"/>
    </location>
</feature>
<feature type="domain" description="DUF2059" evidence="2">
    <location>
        <begin position="88"/>
        <end position="145"/>
    </location>
</feature>
<dbReference type="AlphaFoldDB" id="A0A7L6AXH7"/>
<proteinExistence type="predicted"/>
<keyword evidence="4" id="KW-1185">Reference proteome</keyword>
<evidence type="ECO:0000313" key="4">
    <source>
        <dbReference type="Proteomes" id="UP000510621"/>
    </source>
</evidence>